<proteinExistence type="predicted"/>
<feature type="region of interest" description="Disordered" evidence="1">
    <location>
        <begin position="1"/>
        <end position="36"/>
    </location>
</feature>
<sequence length="98" mass="10886">MPRLEAARHDRDAAPTGTRRRPGAPPCRSGYASDVGRAPRTRIRWSRDRAVCHNVVWGAEPPQVGDRARGRFCGYSETAINDFLSSFPYVQEMPDASA</sequence>
<dbReference type="InterPro" id="IPR046269">
    <property type="entry name" value="DUF6302"/>
</dbReference>
<evidence type="ECO:0000256" key="1">
    <source>
        <dbReference type="SAM" id="MobiDB-lite"/>
    </source>
</evidence>
<dbReference type="Proteomes" id="UP001550378">
    <property type="component" value="Unassembled WGS sequence"/>
</dbReference>
<keyword evidence="3" id="KW-1185">Reference proteome</keyword>
<evidence type="ECO:0000313" key="3">
    <source>
        <dbReference type="Proteomes" id="UP001550378"/>
    </source>
</evidence>
<accession>A0ABV2W211</accession>
<evidence type="ECO:0000313" key="2">
    <source>
        <dbReference type="EMBL" id="MEU0707576.1"/>
    </source>
</evidence>
<organism evidence="2 3">
    <name type="scientific">Streptomyces lavendulocolor</name>
    <dbReference type="NCBI Taxonomy" id="67316"/>
    <lineage>
        <taxon>Bacteria</taxon>
        <taxon>Bacillati</taxon>
        <taxon>Actinomycetota</taxon>
        <taxon>Actinomycetes</taxon>
        <taxon>Kitasatosporales</taxon>
        <taxon>Streptomycetaceae</taxon>
        <taxon>Streptomyces</taxon>
    </lineage>
</organism>
<dbReference type="EMBL" id="JBEXZR010000006">
    <property type="protein sequence ID" value="MEU0707576.1"/>
    <property type="molecule type" value="Genomic_DNA"/>
</dbReference>
<feature type="compositionally biased region" description="Basic and acidic residues" evidence="1">
    <location>
        <begin position="1"/>
        <end position="13"/>
    </location>
</feature>
<comment type="caution">
    <text evidence="2">The sequence shown here is derived from an EMBL/GenBank/DDBJ whole genome shotgun (WGS) entry which is preliminary data.</text>
</comment>
<name>A0ABV2W211_9ACTN</name>
<gene>
    <name evidence="2" type="ORF">ABZ508_09375</name>
</gene>
<dbReference type="Pfam" id="PF19819">
    <property type="entry name" value="DUF6302"/>
    <property type="match status" value="1"/>
</dbReference>
<dbReference type="RefSeq" id="WP_356581622.1">
    <property type="nucleotide sequence ID" value="NZ_JBEXZO010000041.1"/>
</dbReference>
<reference evidence="2 3" key="1">
    <citation type="submission" date="2024-06" db="EMBL/GenBank/DDBJ databases">
        <title>The Natural Products Discovery Center: Release of the First 8490 Sequenced Strains for Exploring Actinobacteria Biosynthetic Diversity.</title>
        <authorList>
            <person name="Kalkreuter E."/>
            <person name="Kautsar S.A."/>
            <person name="Yang D."/>
            <person name="Bader C.D."/>
            <person name="Teijaro C.N."/>
            <person name="Fluegel L."/>
            <person name="Davis C.M."/>
            <person name="Simpson J.R."/>
            <person name="Lauterbach L."/>
            <person name="Steele A.D."/>
            <person name="Gui C."/>
            <person name="Meng S."/>
            <person name="Li G."/>
            <person name="Viehrig K."/>
            <person name="Ye F."/>
            <person name="Su P."/>
            <person name="Kiefer A.F."/>
            <person name="Nichols A."/>
            <person name="Cepeda A.J."/>
            <person name="Yan W."/>
            <person name="Fan B."/>
            <person name="Jiang Y."/>
            <person name="Adhikari A."/>
            <person name="Zheng C.-J."/>
            <person name="Schuster L."/>
            <person name="Cowan T.M."/>
            <person name="Smanski M.J."/>
            <person name="Chevrette M.G."/>
            <person name="De Carvalho L.P.S."/>
            <person name="Shen B."/>
        </authorList>
    </citation>
    <scope>NUCLEOTIDE SEQUENCE [LARGE SCALE GENOMIC DNA]</scope>
    <source>
        <strain evidence="2 3">NPDC006337</strain>
    </source>
</reference>
<protein>
    <submittedName>
        <fullName evidence="2">DUF6302 family protein</fullName>
    </submittedName>
</protein>